<gene>
    <name evidence="2" type="ORF">GSLYS_00016005001</name>
</gene>
<evidence type="ECO:0000256" key="1">
    <source>
        <dbReference type="SAM" id="SignalP"/>
    </source>
</evidence>
<feature type="chain" id="PRO_5043326571" evidence="1">
    <location>
        <begin position="23"/>
        <end position="138"/>
    </location>
</feature>
<reference evidence="2 3" key="1">
    <citation type="submission" date="2024-04" db="EMBL/GenBank/DDBJ databases">
        <authorList>
            <consortium name="Genoscope - CEA"/>
            <person name="William W."/>
        </authorList>
    </citation>
    <scope>NUCLEOTIDE SEQUENCE [LARGE SCALE GENOMIC DNA]</scope>
</reference>
<dbReference type="EMBL" id="CAXITT010000483">
    <property type="protein sequence ID" value="CAL1542411.1"/>
    <property type="molecule type" value="Genomic_DNA"/>
</dbReference>
<accession>A0AAV2I7E2</accession>
<keyword evidence="3" id="KW-1185">Reference proteome</keyword>
<evidence type="ECO:0000313" key="2">
    <source>
        <dbReference type="EMBL" id="CAL1542411.1"/>
    </source>
</evidence>
<sequence>MLPDAVIFYGLMALICIVGVHTDVEDAQIVENCQERIDECRKIEITENEIVENGKAAVMCFMAFVCKPEEDELRMNALMAFGGKIANSQMGPSIPETWNKEEFGPYPGVTYKPTNMAVIISFSYKTLVASAVTMFLLA</sequence>
<evidence type="ECO:0000313" key="3">
    <source>
        <dbReference type="Proteomes" id="UP001497497"/>
    </source>
</evidence>
<name>A0AAV2I7E2_LYMST</name>
<dbReference type="Proteomes" id="UP001497497">
    <property type="component" value="Unassembled WGS sequence"/>
</dbReference>
<organism evidence="2 3">
    <name type="scientific">Lymnaea stagnalis</name>
    <name type="common">Great pond snail</name>
    <name type="synonym">Helix stagnalis</name>
    <dbReference type="NCBI Taxonomy" id="6523"/>
    <lineage>
        <taxon>Eukaryota</taxon>
        <taxon>Metazoa</taxon>
        <taxon>Spiralia</taxon>
        <taxon>Lophotrochozoa</taxon>
        <taxon>Mollusca</taxon>
        <taxon>Gastropoda</taxon>
        <taxon>Heterobranchia</taxon>
        <taxon>Euthyneura</taxon>
        <taxon>Panpulmonata</taxon>
        <taxon>Hygrophila</taxon>
        <taxon>Lymnaeoidea</taxon>
        <taxon>Lymnaeidae</taxon>
        <taxon>Lymnaea</taxon>
    </lineage>
</organism>
<proteinExistence type="predicted"/>
<keyword evidence="1" id="KW-0732">Signal</keyword>
<comment type="caution">
    <text evidence="2">The sequence shown here is derived from an EMBL/GenBank/DDBJ whole genome shotgun (WGS) entry which is preliminary data.</text>
</comment>
<protein>
    <submittedName>
        <fullName evidence="2">Uncharacterized protein</fullName>
    </submittedName>
</protein>
<feature type="signal peptide" evidence="1">
    <location>
        <begin position="1"/>
        <end position="22"/>
    </location>
</feature>
<dbReference type="AlphaFoldDB" id="A0AAV2I7E2"/>